<proteinExistence type="predicted"/>
<dbReference type="PANTHER" id="PTHR35420">
    <property type="entry name" value="OS02G0198500 PROTEIN"/>
    <property type="match status" value="1"/>
</dbReference>
<evidence type="ECO:0000313" key="3">
    <source>
        <dbReference type="Proteomes" id="UP000237105"/>
    </source>
</evidence>
<keyword evidence="3" id="KW-1185">Reference proteome</keyword>
<keyword evidence="1" id="KW-0472">Membrane</keyword>
<accession>A0A2P5B2T3</accession>
<evidence type="ECO:0000313" key="2">
    <source>
        <dbReference type="EMBL" id="PON43107.1"/>
    </source>
</evidence>
<evidence type="ECO:0000256" key="1">
    <source>
        <dbReference type="SAM" id="Phobius"/>
    </source>
</evidence>
<protein>
    <submittedName>
        <fullName evidence="2">Uncharacterized protein</fullName>
    </submittedName>
</protein>
<keyword evidence="1" id="KW-0812">Transmembrane</keyword>
<dbReference type="EMBL" id="JXTB01000377">
    <property type="protein sequence ID" value="PON43107.1"/>
    <property type="molecule type" value="Genomic_DNA"/>
</dbReference>
<gene>
    <name evidence="2" type="ORF">PanWU01x14_276590</name>
</gene>
<dbReference type="OrthoDB" id="1193512at2759"/>
<dbReference type="PANTHER" id="PTHR35420:SF1">
    <property type="entry name" value="OS09G0480532 PROTEIN"/>
    <property type="match status" value="1"/>
</dbReference>
<dbReference type="Proteomes" id="UP000237105">
    <property type="component" value="Unassembled WGS sequence"/>
</dbReference>
<organism evidence="2 3">
    <name type="scientific">Parasponia andersonii</name>
    <name type="common">Sponia andersonii</name>
    <dbReference type="NCBI Taxonomy" id="3476"/>
    <lineage>
        <taxon>Eukaryota</taxon>
        <taxon>Viridiplantae</taxon>
        <taxon>Streptophyta</taxon>
        <taxon>Embryophyta</taxon>
        <taxon>Tracheophyta</taxon>
        <taxon>Spermatophyta</taxon>
        <taxon>Magnoliopsida</taxon>
        <taxon>eudicotyledons</taxon>
        <taxon>Gunneridae</taxon>
        <taxon>Pentapetalae</taxon>
        <taxon>rosids</taxon>
        <taxon>fabids</taxon>
        <taxon>Rosales</taxon>
        <taxon>Cannabaceae</taxon>
        <taxon>Parasponia</taxon>
    </lineage>
</organism>
<keyword evidence="1" id="KW-1133">Transmembrane helix</keyword>
<sequence length="95" mass="9254">MPREIAALVAVKDTDQALHIWQSSGGTIFLLCMIFMSLSFMSFVIFACGDTGTSSPKRRSGGRVVMGGVNCGGGVSGSGGGGGGFGGAGSGGGGC</sequence>
<comment type="caution">
    <text evidence="2">The sequence shown here is derived from an EMBL/GenBank/DDBJ whole genome shotgun (WGS) entry which is preliminary data.</text>
</comment>
<name>A0A2P5B2T3_PARAD</name>
<dbReference type="AlphaFoldDB" id="A0A2P5B2T3"/>
<reference evidence="3" key="1">
    <citation type="submission" date="2016-06" db="EMBL/GenBank/DDBJ databases">
        <title>Parallel loss of symbiosis genes in relatives of nitrogen-fixing non-legume Parasponia.</title>
        <authorList>
            <person name="Van Velzen R."/>
            <person name="Holmer R."/>
            <person name="Bu F."/>
            <person name="Rutten L."/>
            <person name="Van Zeijl A."/>
            <person name="Liu W."/>
            <person name="Santuari L."/>
            <person name="Cao Q."/>
            <person name="Sharma T."/>
            <person name="Shen D."/>
            <person name="Roswanjaya Y."/>
            <person name="Wardhani T."/>
            <person name="Kalhor M.S."/>
            <person name="Jansen J."/>
            <person name="Van den Hoogen J."/>
            <person name="Gungor B."/>
            <person name="Hartog M."/>
            <person name="Hontelez J."/>
            <person name="Verver J."/>
            <person name="Yang W.-C."/>
            <person name="Schijlen E."/>
            <person name="Repin R."/>
            <person name="Schilthuizen M."/>
            <person name="Schranz E."/>
            <person name="Heidstra R."/>
            <person name="Miyata K."/>
            <person name="Fedorova E."/>
            <person name="Kohlen W."/>
            <person name="Bisseling T."/>
            <person name="Smit S."/>
            <person name="Geurts R."/>
        </authorList>
    </citation>
    <scope>NUCLEOTIDE SEQUENCE [LARGE SCALE GENOMIC DNA]</scope>
    <source>
        <strain evidence="3">cv. WU1-14</strain>
    </source>
</reference>
<feature type="transmembrane region" description="Helical" evidence="1">
    <location>
        <begin position="28"/>
        <end position="49"/>
    </location>
</feature>